<sequence>MDNEWIEISNAYQNNLKNISVKVPKHQLTVFTGVSGSGKSTLVFDTLVAQSRRELNDTFSSYIQHMLPKYGRPEVNDIINLPIAIPIEQRKMSGNIRSTVGTYTEIYTFLRLLFSRIGKPFVGYSDVFSFNHPQGKCEVCDGLGFTKEINLHYLVDFNQSLNEDPINFPTFGNGAWRWKRYAYSGLFDLNKKIKDYSPEELNLFLYVPQQKLTSPPEKWPKTALYEGLLPRIKRSIINTSEGKRHKKQLENFVVTEVCSACNGSRLNEKSLSCKIEKQSISDLVSMPIDELILFIKSINSTLVEDVIAQIIKRLEALITIGLGYLNLARSTDTLSGGEAQRIRIAKHITSSLNDVMYVLDEPSSGLHPKDIERIYNCLNILKKQGNTIILVEHNPLLIEKADYIIDVGPGPGEAGGQIQFAGTYDDFKHADTITSSALREKQNEQIEPQTFNNWFSVQNQNMNTLTNISVKFPLNSLTVLCGVAGSGKTSLAKIIRLELEKENVDVINISQKNIGISLRSTPMTYLDIFNDIRKLFAKANKVSAALFSYNSKGACPNCNGKGVIVNDMYFMDDVVSECELCHGTRYASEILQYKYNKKTIVDVLSMTVSQALSFFDGEPKISVGLQAIYDVGLGYLKLNQSLKTLSGGELQRIKLSSFLQKKGSVYMIDEPTNGLHLRDIDRLLQLFAKLIENGNTVVIIEHSLKVIRRADWLIEMGPEGGKNGGKVMFSGTYKELKNSKDSITRPYL</sequence>
<dbReference type="SUPFAM" id="SSF52540">
    <property type="entry name" value="P-loop containing nucleoside triphosphate hydrolases"/>
    <property type="match status" value="2"/>
</dbReference>
<keyword evidence="4" id="KW-0547">Nucleotide-binding</keyword>
<dbReference type="GO" id="GO:0004518">
    <property type="term" value="F:nuclease activity"/>
    <property type="evidence" value="ECO:0007669"/>
    <property type="project" value="UniProtKB-KW"/>
</dbReference>
<evidence type="ECO:0000256" key="8">
    <source>
        <dbReference type="ARBA" id="ARBA00022881"/>
    </source>
</evidence>
<keyword evidence="6" id="KW-0228">DNA excision</keyword>
<dbReference type="GO" id="GO:0005524">
    <property type="term" value="F:ATP binding"/>
    <property type="evidence" value="ECO:0007669"/>
    <property type="project" value="UniProtKB-KW"/>
</dbReference>
<evidence type="ECO:0000256" key="9">
    <source>
        <dbReference type="ARBA" id="ARBA00023125"/>
    </source>
</evidence>
<dbReference type="Pfam" id="PF00005">
    <property type="entry name" value="ABC_tran"/>
    <property type="match status" value="1"/>
</dbReference>
<keyword evidence="7" id="KW-0067">ATP-binding</keyword>
<dbReference type="GO" id="GO:0006281">
    <property type="term" value="P:DNA repair"/>
    <property type="evidence" value="ECO:0007669"/>
    <property type="project" value="UniProtKB-KW"/>
</dbReference>
<dbReference type="GO" id="GO:0005737">
    <property type="term" value="C:cytoplasm"/>
    <property type="evidence" value="ECO:0007669"/>
    <property type="project" value="UniProtKB-SubCell"/>
</dbReference>
<protein>
    <recommendedName>
        <fullName evidence="12">UvrABC system protein A</fullName>
    </recommendedName>
    <alternativeName>
        <fullName evidence="13">Excinuclease ABC subunit A</fullName>
    </alternativeName>
</protein>
<keyword evidence="3" id="KW-0677">Repeat</keyword>
<dbReference type="InterPro" id="IPR003439">
    <property type="entry name" value="ABC_transporter-like_ATP-bd"/>
</dbReference>
<evidence type="ECO:0000256" key="4">
    <source>
        <dbReference type="ARBA" id="ARBA00022741"/>
    </source>
</evidence>
<dbReference type="STRING" id="1423759.FC92_GL000451"/>
<dbReference type="CDD" id="cd03270">
    <property type="entry name" value="ABC_UvrA_I"/>
    <property type="match status" value="1"/>
</dbReference>
<dbReference type="InterPro" id="IPR003593">
    <property type="entry name" value="AAA+_ATPase"/>
</dbReference>
<proteinExistence type="inferred from homology"/>
<dbReference type="GeneID" id="98311059"/>
<comment type="caution">
    <text evidence="15">The sequence shown here is derived from an EMBL/GenBank/DDBJ whole genome shotgun (WGS) entry which is preliminary data.</text>
</comment>
<dbReference type="InterPro" id="IPR027417">
    <property type="entry name" value="P-loop_NTPase"/>
</dbReference>
<keyword evidence="2" id="KW-0963">Cytoplasm</keyword>
<dbReference type="EMBL" id="AZDX01000016">
    <property type="protein sequence ID" value="KRL06664.1"/>
    <property type="molecule type" value="Genomic_DNA"/>
</dbReference>
<evidence type="ECO:0000313" key="15">
    <source>
        <dbReference type="EMBL" id="KRL06664.1"/>
    </source>
</evidence>
<dbReference type="Proteomes" id="UP000051448">
    <property type="component" value="Unassembled WGS sequence"/>
</dbReference>
<keyword evidence="9" id="KW-0238">DNA-binding</keyword>
<evidence type="ECO:0000256" key="10">
    <source>
        <dbReference type="ARBA" id="ARBA00023204"/>
    </source>
</evidence>
<feature type="domain" description="ABC transporter" evidence="14">
    <location>
        <begin position="1"/>
        <end position="434"/>
    </location>
</feature>
<keyword evidence="5" id="KW-0227">DNA damage</keyword>
<keyword evidence="10" id="KW-0234">DNA repair</keyword>
<keyword evidence="8" id="KW-0267">Excision nuclease</keyword>
<evidence type="ECO:0000256" key="5">
    <source>
        <dbReference type="ARBA" id="ARBA00022763"/>
    </source>
</evidence>
<evidence type="ECO:0000256" key="6">
    <source>
        <dbReference type="ARBA" id="ARBA00022769"/>
    </source>
</evidence>
<evidence type="ECO:0000256" key="11">
    <source>
        <dbReference type="ARBA" id="ARBA00038000"/>
    </source>
</evidence>
<evidence type="ECO:0000256" key="7">
    <source>
        <dbReference type="ARBA" id="ARBA00022840"/>
    </source>
</evidence>
<dbReference type="GO" id="GO:0003677">
    <property type="term" value="F:DNA binding"/>
    <property type="evidence" value="ECO:0007669"/>
    <property type="project" value="UniProtKB-KW"/>
</dbReference>
<reference evidence="15 16" key="1">
    <citation type="journal article" date="2015" name="Genome Announc.">
        <title>Expanding the biotechnology potential of lactobacilli through comparative genomics of 213 strains and associated genera.</title>
        <authorList>
            <person name="Sun Z."/>
            <person name="Harris H.M."/>
            <person name="McCann A."/>
            <person name="Guo C."/>
            <person name="Argimon S."/>
            <person name="Zhang W."/>
            <person name="Yang X."/>
            <person name="Jeffery I.B."/>
            <person name="Cooney J.C."/>
            <person name="Kagawa T.F."/>
            <person name="Liu W."/>
            <person name="Song Y."/>
            <person name="Salvetti E."/>
            <person name="Wrobel A."/>
            <person name="Rasinkangas P."/>
            <person name="Parkhill J."/>
            <person name="Rea M.C."/>
            <person name="O'Sullivan O."/>
            <person name="Ritari J."/>
            <person name="Douillard F.P."/>
            <person name="Paul Ross R."/>
            <person name="Yang R."/>
            <person name="Briner A.E."/>
            <person name="Felis G.E."/>
            <person name="de Vos W.M."/>
            <person name="Barrangou R."/>
            <person name="Klaenhammer T.R."/>
            <person name="Caufield P.W."/>
            <person name="Cui Y."/>
            <person name="Zhang H."/>
            <person name="O'Toole P.W."/>
        </authorList>
    </citation>
    <scope>NUCLEOTIDE SEQUENCE [LARGE SCALE GENOMIC DNA]</scope>
    <source>
        <strain evidence="15 16">DSM 19519</strain>
    </source>
</reference>
<dbReference type="PROSITE" id="PS00211">
    <property type="entry name" value="ABC_TRANSPORTER_1"/>
    <property type="match status" value="1"/>
</dbReference>
<accession>A0A0R1MSD9</accession>
<comment type="similarity">
    <text evidence="11">Belongs to the ABC transporter superfamily. UvrA family.</text>
</comment>
<dbReference type="OrthoDB" id="9809851at2"/>
<dbReference type="SMART" id="SM00382">
    <property type="entry name" value="AAA"/>
    <property type="match status" value="2"/>
</dbReference>
<dbReference type="PATRIC" id="fig|1423759.3.peg.486"/>
<dbReference type="GO" id="GO:0016887">
    <property type="term" value="F:ATP hydrolysis activity"/>
    <property type="evidence" value="ECO:0007669"/>
    <property type="project" value="InterPro"/>
</dbReference>
<evidence type="ECO:0000256" key="2">
    <source>
        <dbReference type="ARBA" id="ARBA00022490"/>
    </source>
</evidence>
<dbReference type="PROSITE" id="PS50893">
    <property type="entry name" value="ABC_TRANSPORTER_2"/>
    <property type="match status" value="2"/>
</dbReference>
<dbReference type="Gene3D" id="3.40.50.300">
    <property type="entry name" value="P-loop containing nucleotide triphosphate hydrolases"/>
    <property type="match status" value="2"/>
</dbReference>
<dbReference type="AlphaFoldDB" id="A0A0R1MSD9"/>
<keyword evidence="16" id="KW-1185">Reference proteome</keyword>
<evidence type="ECO:0000256" key="13">
    <source>
        <dbReference type="ARBA" id="ARBA00042156"/>
    </source>
</evidence>
<evidence type="ECO:0000256" key="1">
    <source>
        <dbReference type="ARBA" id="ARBA00004496"/>
    </source>
</evidence>
<gene>
    <name evidence="15" type="ORF">FC92_GL000451</name>
</gene>
<dbReference type="Gene3D" id="1.20.1580.10">
    <property type="entry name" value="ABC transporter ATPase like domain"/>
    <property type="match status" value="2"/>
</dbReference>
<feature type="domain" description="ABC transporter" evidence="14">
    <location>
        <begin position="448"/>
        <end position="743"/>
    </location>
</feature>
<dbReference type="PANTHER" id="PTHR43152:SF3">
    <property type="entry name" value="UVRABC SYSTEM PROTEIN A"/>
    <property type="match status" value="1"/>
</dbReference>
<organism evidence="15 16">
    <name type="scientific">Liquorilactobacillus hordei DSM 19519</name>
    <dbReference type="NCBI Taxonomy" id="1423759"/>
    <lineage>
        <taxon>Bacteria</taxon>
        <taxon>Bacillati</taxon>
        <taxon>Bacillota</taxon>
        <taxon>Bacilli</taxon>
        <taxon>Lactobacillales</taxon>
        <taxon>Lactobacillaceae</taxon>
        <taxon>Liquorilactobacillus</taxon>
    </lineage>
</organism>
<evidence type="ECO:0000256" key="3">
    <source>
        <dbReference type="ARBA" id="ARBA00022737"/>
    </source>
</evidence>
<dbReference type="PANTHER" id="PTHR43152">
    <property type="entry name" value="UVRABC SYSTEM PROTEIN A"/>
    <property type="match status" value="1"/>
</dbReference>
<name>A0A0R1MSD9_9LACO</name>
<comment type="subcellular location">
    <subcellularLocation>
        <location evidence="1">Cytoplasm</location>
    </subcellularLocation>
</comment>
<dbReference type="InterPro" id="IPR017871">
    <property type="entry name" value="ABC_transporter-like_CS"/>
</dbReference>
<dbReference type="RefSeq" id="WP_057869579.1">
    <property type="nucleotide sequence ID" value="NZ_AZDX01000016.1"/>
</dbReference>
<evidence type="ECO:0000256" key="12">
    <source>
        <dbReference type="ARBA" id="ARBA00039316"/>
    </source>
</evidence>
<dbReference type="Gene3D" id="1.10.8.280">
    <property type="entry name" value="ABC transporter ATPase domain-like"/>
    <property type="match status" value="1"/>
</dbReference>
<evidence type="ECO:0000313" key="16">
    <source>
        <dbReference type="Proteomes" id="UP000051448"/>
    </source>
</evidence>
<evidence type="ECO:0000259" key="14">
    <source>
        <dbReference type="PROSITE" id="PS50893"/>
    </source>
</evidence>